<dbReference type="Pfam" id="PF06814">
    <property type="entry name" value="GOST_TM"/>
    <property type="match status" value="1"/>
</dbReference>
<dbReference type="GeneID" id="63750855"/>
<dbReference type="PANTHER" id="PTHR21229:SF1">
    <property type="entry name" value="GH17801P"/>
    <property type="match status" value="1"/>
</dbReference>
<evidence type="ECO:0000256" key="2">
    <source>
        <dbReference type="ARBA" id="ARBA00007883"/>
    </source>
</evidence>
<evidence type="ECO:0000259" key="10">
    <source>
        <dbReference type="Pfam" id="PF06814"/>
    </source>
</evidence>
<evidence type="ECO:0000313" key="12">
    <source>
        <dbReference type="EMBL" id="OJJ37293.1"/>
    </source>
</evidence>
<feature type="transmembrane region" description="Helical" evidence="8">
    <location>
        <begin position="322"/>
        <end position="346"/>
    </location>
</feature>
<feature type="compositionally biased region" description="Basic and acidic residues" evidence="7">
    <location>
        <begin position="521"/>
        <end position="537"/>
    </location>
</feature>
<evidence type="ECO:0000256" key="6">
    <source>
        <dbReference type="ARBA" id="ARBA00023136"/>
    </source>
</evidence>
<dbReference type="STRING" id="1073089.A0A1L9RQZ4"/>
<accession>A0A1L9RQZ4</accession>
<evidence type="ECO:0000256" key="4">
    <source>
        <dbReference type="ARBA" id="ARBA00022729"/>
    </source>
</evidence>
<proteinExistence type="inferred from homology"/>
<comment type="similarity">
    <text evidence="2">Belongs to the LU7TM family.</text>
</comment>
<dbReference type="Proteomes" id="UP000184383">
    <property type="component" value="Unassembled WGS sequence"/>
</dbReference>
<evidence type="ECO:0000256" key="3">
    <source>
        <dbReference type="ARBA" id="ARBA00022692"/>
    </source>
</evidence>
<feature type="domain" description="GOST seven transmembrane" evidence="10">
    <location>
        <begin position="184"/>
        <end position="435"/>
    </location>
</feature>
<feature type="signal peptide" evidence="9">
    <location>
        <begin position="1"/>
        <end position="20"/>
    </location>
</feature>
<keyword evidence="6 8" id="KW-0472">Membrane</keyword>
<feature type="transmembrane region" description="Helical" evidence="8">
    <location>
        <begin position="291"/>
        <end position="310"/>
    </location>
</feature>
<feature type="domain" description="PTM1-like N-terminal" evidence="11">
    <location>
        <begin position="31"/>
        <end position="172"/>
    </location>
</feature>
<feature type="region of interest" description="Disordered" evidence="7">
    <location>
        <begin position="474"/>
        <end position="537"/>
    </location>
</feature>
<feature type="chain" id="PRO_5012769949" description="Intimal thickness related receptor IRP domain-containing protein" evidence="9">
    <location>
        <begin position="21"/>
        <end position="537"/>
    </location>
</feature>
<dbReference type="GO" id="GO:0005829">
    <property type="term" value="C:cytosol"/>
    <property type="evidence" value="ECO:0007669"/>
    <property type="project" value="GOC"/>
</dbReference>
<comment type="subcellular location">
    <subcellularLocation>
        <location evidence="1">Membrane</location>
        <topology evidence="1">Multi-pass membrane protein</topology>
    </subcellularLocation>
</comment>
<dbReference type="VEuPathDB" id="FungiDB:ASPWEDRAFT_38978"/>
<keyword evidence="5 8" id="KW-1133">Transmembrane helix</keyword>
<evidence type="ECO:0000256" key="8">
    <source>
        <dbReference type="SAM" id="Phobius"/>
    </source>
</evidence>
<dbReference type="InterPro" id="IPR053937">
    <property type="entry name" value="GOST_TM"/>
</dbReference>
<evidence type="ECO:0000256" key="1">
    <source>
        <dbReference type="ARBA" id="ARBA00004141"/>
    </source>
</evidence>
<reference evidence="13" key="1">
    <citation type="journal article" date="2017" name="Genome Biol.">
        <title>Comparative genomics reveals high biological diversity and specific adaptations in the industrially and medically important fungal genus Aspergillus.</title>
        <authorList>
            <person name="de Vries R.P."/>
            <person name="Riley R."/>
            <person name="Wiebenga A."/>
            <person name="Aguilar-Osorio G."/>
            <person name="Amillis S."/>
            <person name="Uchima C.A."/>
            <person name="Anderluh G."/>
            <person name="Asadollahi M."/>
            <person name="Askin M."/>
            <person name="Barry K."/>
            <person name="Battaglia E."/>
            <person name="Bayram O."/>
            <person name="Benocci T."/>
            <person name="Braus-Stromeyer S.A."/>
            <person name="Caldana C."/>
            <person name="Canovas D."/>
            <person name="Cerqueira G.C."/>
            <person name="Chen F."/>
            <person name="Chen W."/>
            <person name="Choi C."/>
            <person name="Clum A."/>
            <person name="Dos Santos R.A."/>
            <person name="Damasio A.R."/>
            <person name="Diallinas G."/>
            <person name="Emri T."/>
            <person name="Fekete E."/>
            <person name="Flipphi M."/>
            <person name="Freyberg S."/>
            <person name="Gallo A."/>
            <person name="Gournas C."/>
            <person name="Habgood R."/>
            <person name="Hainaut M."/>
            <person name="Harispe M.L."/>
            <person name="Henrissat B."/>
            <person name="Hilden K.S."/>
            <person name="Hope R."/>
            <person name="Hossain A."/>
            <person name="Karabika E."/>
            <person name="Karaffa L."/>
            <person name="Karanyi Z."/>
            <person name="Krasevec N."/>
            <person name="Kuo A."/>
            <person name="Kusch H."/>
            <person name="LaButti K."/>
            <person name="Lagendijk E.L."/>
            <person name="Lapidus A."/>
            <person name="Levasseur A."/>
            <person name="Lindquist E."/>
            <person name="Lipzen A."/>
            <person name="Logrieco A.F."/>
            <person name="MacCabe A."/>
            <person name="Maekelae M.R."/>
            <person name="Malavazi I."/>
            <person name="Melin P."/>
            <person name="Meyer V."/>
            <person name="Mielnichuk N."/>
            <person name="Miskei M."/>
            <person name="Molnar A.P."/>
            <person name="Mule G."/>
            <person name="Ngan C.Y."/>
            <person name="Orejas M."/>
            <person name="Orosz E."/>
            <person name="Ouedraogo J.P."/>
            <person name="Overkamp K.M."/>
            <person name="Park H.-S."/>
            <person name="Perrone G."/>
            <person name="Piumi F."/>
            <person name="Punt P.J."/>
            <person name="Ram A.F."/>
            <person name="Ramon A."/>
            <person name="Rauscher S."/>
            <person name="Record E."/>
            <person name="Riano-Pachon D.M."/>
            <person name="Robert V."/>
            <person name="Roehrig J."/>
            <person name="Ruller R."/>
            <person name="Salamov A."/>
            <person name="Salih N.S."/>
            <person name="Samson R.A."/>
            <person name="Sandor E."/>
            <person name="Sanguinetti M."/>
            <person name="Schuetze T."/>
            <person name="Sepcic K."/>
            <person name="Shelest E."/>
            <person name="Sherlock G."/>
            <person name="Sophianopoulou V."/>
            <person name="Squina F.M."/>
            <person name="Sun H."/>
            <person name="Susca A."/>
            <person name="Todd R.B."/>
            <person name="Tsang A."/>
            <person name="Unkles S.E."/>
            <person name="van de Wiele N."/>
            <person name="van Rossen-Uffink D."/>
            <person name="Oliveira J.V."/>
            <person name="Vesth T.C."/>
            <person name="Visser J."/>
            <person name="Yu J.-H."/>
            <person name="Zhou M."/>
            <person name="Andersen M.R."/>
            <person name="Archer D.B."/>
            <person name="Baker S.E."/>
            <person name="Benoit I."/>
            <person name="Brakhage A.A."/>
            <person name="Braus G.H."/>
            <person name="Fischer R."/>
            <person name="Frisvad J.C."/>
            <person name="Goldman G.H."/>
            <person name="Houbraken J."/>
            <person name="Oakley B."/>
            <person name="Pocsi I."/>
            <person name="Scazzocchio C."/>
            <person name="Seiboth B."/>
            <person name="vanKuyk P.A."/>
            <person name="Wortman J."/>
            <person name="Dyer P.S."/>
            <person name="Grigoriev I.V."/>
        </authorList>
    </citation>
    <scope>NUCLEOTIDE SEQUENCE [LARGE SCALE GENOMIC DNA]</scope>
    <source>
        <strain evidence="13">DTO 134E9</strain>
    </source>
</reference>
<evidence type="ECO:0000256" key="9">
    <source>
        <dbReference type="SAM" id="SignalP"/>
    </source>
</evidence>
<feature type="compositionally biased region" description="Acidic residues" evidence="7">
    <location>
        <begin position="507"/>
        <end position="520"/>
    </location>
</feature>
<dbReference type="GO" id="GO:0005794">
    <property type="term" value="C:Golgi apparatus"/>
    <property type="evidence" value="ECO:0007669"/>
    <property type="project" value="TreeGrafter"/>
</dbReference>
<feature type="transmembrane region" description="Helical" evidence="8">
    <location>
        <begin position="219"/>
        <end position="238"/>
    </location>
</feature>
<dbReference type="AlphaFoldDB" id="A0A1L9RQZ4"/>
<evidence type="ECO:0000313" key="13">
    <source>
        <dbReference type="Proteomes" id="UP000184383"/>
    </source>
</evidence>
<protein>
    <recommendedName>
        <fullName evidence="14">Intimal thickness related receptor IRP domain-containing protein</fullName>
    </recommendedName>
</protein>
<evidence type="ECO:0008006" key="14">
    <source>
        <dbReference type="Google" id="ProtNLM"/>
    </source>
</evidence>
<feature type="transmembrane region" description="Helical" evidence="8">
    <location>
        <begin position="250"/>
        <end position="279"/>
    </location>
</feature>
<organism evidence="12 13">
    <name type="scientific">Aspergillus wentii DTO 134E9</name>
    <dbReference type="NCBI Taxonomy" id="1073089"/>
    <lineage>
        <taxon>Eukaryota</taxon>
        <taxon>Fungi</taxon>
        <taxon>Dikarya</taxon>
        <taxon>Ascomycota</taxon>
        <taxon>Pezizomycotina</taxon>
        <taxon>Eurotiomycetes</taxon>
        <taxon>Eurotiomycetidae</taxon>
        <taxon>Eurotiales</taxon>
        <taxon>Aspergillaceae</taxon>
        <taxon>Aspergillus</taxon>
        <taxon>Aspergillus subgen. Cremei</taxon>
    </lineage>
</organism>
<feature type="transmembrane region" description="Helical" evidence="8">
    <location>
        <begin position="367"/>
        <end position="391"/>
    </location>
</feature>
<evidence type="ECO:0000256" key="7">
    <source>
        <dbReference type="SAM" id="MobiDB-lite"/>
    </source>
</evidence>
<evidence type="ECO:0000256" key="5">
    <source>
        <dbReference type="ARBA" id="ARBA00022989"/>
    </source>
</evidence>
<sequence>MKGWLQTLCLSALLVGRVLANEVELKQDETHRQRCSGMYSRKAWGGNTDPFILARFSKDSTLTEGNDRVSLVIFEWTDEELIGRSISDDAEEKETICDETSVQANLCTSEQIGSFILAANATEASEFPIISKTVHLSNPQAVNYPVKKTGFYCVSTYGYDQKDYKAVVEFRNAYGELPGAQIAKLPFYGALTIVYAVIGAFWAFLYVQNRHDILPVQNYITAILVFLIVEQLMTWGFYDFQNRHGLNAGAKALMVIVAVLNAGRNSFSFFLLLIVCMGYGVVKPSLGRTMIYVRILAITHFVFGVIYAVASLSITPDSAGPLVLLIVLPLAGTLTAFYVWTLNSLNATMKDLIDRKQKTKAMMYKKLWWCILGSIIVIFGFFFINSIAFAGRSEASFVPEHWRSRWFVLDGWLNIVYLFDIGFVAYLWRPTANNRRFAMSDELAQDDDGFEIRSFNSGLDEEDAFAPPAENQYAQARRDLSPVPPKPVPSAPRQRESLDGETIFAVGDEDGDKWSEDEDESPRNSGEHKRLTGKHSD</sequence>
<keyword evidence="4 9" id="KW-0732">Signal</keyword>
<dbReference type="Pfam" id="PF21902">
    <property type="entry name" value="PTM1-like_N"/>
    <property type="match status" value="1"/>
</dbReference>
<feature type="transmembrane region" description="Helical" evidence="8">
    <location>
        <begin position="411"/>
        <end position="428"/>
    </location>
</feature>
<keyword evidence="13" id="KW-1185">Reference proteome</keyword>
<evidence type="ECO:0000259" key="11">
    <source>
        <dbReference type="Pfam" id="PF21902"/>
    </source>
</evidence>
<dbReference type="EMBL" id="KV878211">
    <property type="protein sequence ID" value="OJJ37293.1"/>
    <property type="molecule type" value="Genomic_DNA"/>
</dbReference>
<gene>
    <name evidence="12" type="ORF">ASPWEDRAFT_38978</name>
</gene>
<dbReference type="InterPro" id="IPR053938">
    <property type="entry name" value="PTM1-like_N"/>
</dbReference>
<feature type="transmembrane region" description="Helical" evidence="8">
    <location>
        <begin position="187"/>
        <end position="207"/>
    </location>
</feature>
<name>A0A1L9RQZ4_ASPWE</name>
<dbReference type="PANTHER" id="PTHR21229">
    <property type="entry name" value="LUNG SEVEN TRANSMEMBRANE RECEPTOR"/>
    <property type="match status" value="1"/>
</dbReference>
<dbReference type="GO" id="GO:0016020">
    <property type="term" value="C:membrane"/>
    <property type="evidence" value="ECO:0007669"/>
    <property type="project" value="UniProtKB-SubCell"/>
</dbReference>
<dbReference type="RefSeq" id="XP_040690969.1">
    <property type="nucleotide sequence ID" value="XM_040835007.1"/>
</dbReference>
<dbReference type="InterPro" id="IPR009637">
    <property type="entry name" value="GPR107/GPR108-like"/>
</dbReference>
<keyword evidence="3 8" id="KW-0812">Transmembrane</keyword>
<dbReference type="OrthoDB" id="19932at2759"/>
<dbReference type="GO" id="GO:0042147">
    <property type="term" value="P:retrograde transport, endosome to Golgi"/>
    <property type="evidence" value="ECO:0007669"/>
    <property type="project" value="TreeGrafter"/>
</dbReference>